<keyword evidence="2" id="KW-1185">Reference proteome</keyword>
<dbReference type="Proteomes" id="UP000677457">
    <property type="component" value="Unassembled WGS sequence"/>
</dbReference>
<protein>
    <submittedName>
        <fullName evidence="1">Uncharacterized protein</fullName>
    </submittedName>
</protein>
<evidence type="ECO:0000313" key="2">
    <source>
        <dbReference type="Proteomes" id="UP000677457"/>
    </source>
</evidence>
<proteinExistence type="predicted"/>
<gene>
    <name evidence="1" type="ORF">Sar04_29680</name>
</gene>
<evidence type="ECO:0000313" key="1">
    <source>
        <dbReference type="EMBL" id="GIM86232.1"/>
    </source>
</evidence>
<organism evidence="1 2">
    <name type="scientific">Salinispora arenicola</name>
    <dbReference type="NCBI Taxonomy" id="168697"/>
    <lineage>
        <taxon>Bacteria</taxon>
        <taxon>Bacillati</taxon>
        <taxon>Actinomycetota</taxon>
        <taxon>Actinomycetes</taxon>
        <taxon>Micromonosporales</taxon>
        <taxon>Micromonosporaceae</taxon>
        <taxon>Salinispora</taxon>
    </lineage>
</organism>
<reference evidence="1 2" key="1">
    <citation type="submission" date="2021-03" db="EMBL/GenBank/DDBJ databases">
        <title>Whole genome shotgun sequence of Salinispora arenicola NBRC 105043.</title>
        <authorList>
            <person name="Komaki H."/>
            <person name="Tamura T."/>
        </authorList>
    </citation>
    <scope>NUCLEOTIDE SEQUENCE [LARGE SCALE GENOMIC DNA]</scope>
    <source>
        <strain evidence="1 2">NBRC 105043</strain>
    </source>
</reference>
<name>A0ABQ4JTE3_SALAC</name>
<accession>A0ABQ4JTE3</accession>
<dbReference type="EMBL" id="BOQM01000022">
    <property type="protein sequence ID" value="GIM86232.1"/>
    <property type="molecule type" value="Genomic_DNA"/>
</dbReference>
<comment type="caution">
    <text evidence="1">The sequence shown here is derived from an EMBL/GenBank/DDBJ whole genome shotgun (WGS) entry which is preliminary data.</text>
</comment>
<sequence>MPVTAFAHSRAKTAMPELAGVLAAVGWVAVAGLATDPPHTAEEP</sequence>